<dbReference type="Proteomes" id="UP001217089">
    <property type="component" value="Unassembled WGS sequence"/>
</dbReference>
<evidence type="ECO:0000256" key="3">
    <source>
        <dbReference type="ARBA" id="ARBA00022443"/>
    </source>
</evidence>
<dbReference type="Pfam" id="PF00018">
    <property type="entry name" value="SH3_1"/>
    <property type="match status" value="1"/>
</dbReference>
<comment type="subcellular location">
    <subcellularLocation>
        <location evidence="1">Membrane</location>
        <topology evidence="1">Peripheral membrane protein</topology>
    </subcellularLocation>
</comment>
<reference evidence="11 12" key="1">
    <citation type="submission" date="2022-12" db="EMBL/GenBank/DDBJ databases">
        <title>Chromosome-level genome of Tegillarca granosa.</title>
        <authorList>
            <person name="Kim J."/>
        </authorList>
    </citation>
    <scope>NUCLEOTIDE SEQUENCE [LARGE SCALE GENOMIC DNA]</scope>
    <source>
        <strain evidence="11">Teg-2019</strain>
        <tissue evidence="11">Adductor muscle</tissue>
    </source>
</reference>
<dbReference type="Pfam" id="PF03114">
    <property type="entry name" value="BAR"/>
    <property type="match status" value="1"/>
</dbReference>
<dbReference type="CDD" id="cd11803">
    <property type="entry name" value="SH3_Endophilin_A"/>
    <property type="match status" value="1"/>
</dbReference>
<evidence type="ECO:0000256" key="7">
    <source>
        <dbReference type="PROSITE-ProRule" id="PRU00192"/>
    </source>
</evidence>
<keyword evidence="12" id="KW-1185">Reference proteome</keyword>
<keyword evidence="6" id="KW-0472">Membrane</keyword>
<dbReference type="InterPro" id="IPR050384">
    <property type="entry name" value="Endophilin_SH3RF"/>
</dbReference>
<feature type="region of interest" description="Disordered" evidence="8">
    <location>
        <begin position="78"/>
        <end position="130"/>
    </location>
</feature>
<feature type="chain" id="PRO_5045319038" description="SH3 domain-containing protein" evidence="9">
    <location>
        <begin position="24"/>
        <end position="191"/>
    </location>
</feature>
<comment type="similarity">
    <text evidence="2">Belongs to the endophilin family.</text>
</comment>
<dbReference type="PRINTS" id="PR00452">
    <property type="entry name" value="SH3DOMAIN"/>
</dbReference>
<sequence length="191" mass="21880">MSRSFINNLFCCCVCMLNSNCCGHCIEFLYFWYKQSSVGSNVTDEEIRVAEEKFEESKELTETAMNNLLENEVEQMAQLQRHDAASRPKREHVPKRVSSHYYESPNEFESSNSGSYSFNNTSPHMSKPTKQPCAEALYDFDPENEGELGFKEGDIVNLISQIDENWFEGSVNGQTGYFPINYVKVVVDLPH</sequence>
<keyword evidence="9" id="KW-0732">Signal</keyword>
<feature type="signal peptide" evidence="9">
    <location>
        <begin position="1"/>
        <end position="23"/>
    </location>
</feature>
<dbReference type="PANTHER" id="PTHR14167:SF81">
    <property type="entry name" value="ENDOPHILIN-A"/>
    <property type="match status" value="1"/>
</dbReference>
<evidence type="ECO:0000259" key="10">
    <source>
        <dbReference type="PROSITE" id="PS50002"/>
    </source>
</evidence>
<name>A0ABQ9E3X6_TEGGR</name>
<dbReference type="InterPro" id="IPR001452">
    <property type="entry name" value="SH3_domain"/>
</dbReference>
<protein>
    <recommendedName>
        <fullName evidence="10">SH3 domain-containing protein</fullName>
    </recommendedName>
</protein>
<dbReference type="PANTHER" id="PTHR14167">
    <property type="entry name" value="SH3 DOMAIN-CONTAINING"/>
    <property type="match status" value="1"/>
</dbReference>
<dbReference type="SUPFAM" id="SSF50044">
    <property type="entry name" value="SH3-domain"/>
    <property type="match status" value="1"/>
</dbReference>
<dbReference type="InterPro" id="IPR036028">
    <property type="entry name" value="SH3-like_dom_sf"/>
</dbReference>
<dbReference type="SMART" id="SM00326">
    <property type="entry name" value="SH3"/>
    <property type="match status" value="1"/>
</dbReference>
<evidence type="ECO:0000256" key="2">
    <source>
        <dbReference type="ARBA" id="ARBA00006697"/>
    </source>
</evidence>
<feature type="compositionally biased region" description="Polar residues" evidence="8">
    <location>
        <begin position="107"/>
        <end position="124"/>
    </location>
</feature>
<evidence type="ECO:0000256" key="1">
    <source>
        <dbReference type="ARBA" id="ARBA00004170"/>
    </source>
</evidence>
<evidence type="ECO:0000256" key="4">
    <source>
        <dbReference type="ARBA" id="ARBA00022583"/>
    </source>
</evidence>
<evidence type="ECO:0000313" key="11">
    <source>
        <dbReference type="EMBL" id="KAJ8299840.1"/>
    </source>
</evidence>
<evidence type="ECO:0000256" key="8">
    <source>
        <dbReference type="SAM" id="MobiDB-lite"/>
    </source>
</evidence>
<dbReference type="PRINTS" id="PR00499">
    <property type="entry name" value="P67PHOX"/>
</dbReference>
<dbReference type="EMBL" id="JARBDR010000920">
    <property type="protein sequence ID" value="KAJ8299840.1"/>
    <property type="molecule type" value="Genomic_DNA"/>
</dbReference>
<keyword evidence="3 7" id="KW-0728">SH3 domain</keyword>
<organism evidence="11 12">
    <name type="scientific">Tegillarca granosa</name>
    <name type="common">Malaysian cockle</name>
    <name type="synonym">Anadara granosa</name>
    <dbReference type="NCBI Taxonomy" id="220873"/>
    <lineage>
        <taxon>Eukaryota</taxon>
        <taxon>Metazoa</taxon>
        <taxon>Spiralia</taxon>
        <taxon>Lophotrochozoa</taxon>
        <taxon>Mollusca</taxon>
        <taxon>Bivalvia</taxon>
        <taxon>Autobranchia</taxon>
        <taxon>Pteriomorphia</taxon>
        <taxon>Arcoida</taxon>
        <taxon>Arcoidea</taxon>
        <taxon>Arcidae</taxon>
        <taxon>Tegillarca</taxon>
    </lineage>
</organism>
<feature type="compositionally biased region" description="Basic residues" evidence="8">
    <location>
        <begin position="89"/>
        <end position="98"/>
    </location>
</feature>
<evidence type="ECO:0000256" key="6">
    <source>
        <dbReference type="ARBA" id="ARBA00023136"/>
    </source>
</evidence>
<evidence type="ECO:0000256" key="9">
    <source>
        <dbReference type="SAM" id="SignalP"/>
    </source>
</evidence>
<dbReference type="InterPro" id="IPR027267">
    <property type="entry name" value="AH/BAR_dom_sf"/>
</dbReference>
<keyword evidence="5" id="KW-0175">Coiled coil</keyword>
<keyword evidence="4" id="KW-0254">Endocytosis</keyword>
<comment type="caution">
    <text evidence="11">The sequence shown here is derived from an EMBL/GenBank/DDBJ whole genome shotgun (WGS) entry which is preliminary data.</text>
</comment>
<feature type="domain" description="SH3" evidence="10">
    <location>
        <begin position="129"/>
        <end position="188"/>
    </location>
</feature>
<dbReference type="SUPFAM" id="SSF103657">
    <property type="entry name" value="BAR/IMD domain-like"/>
    <property type="match status" value="1"/>
</dbReference>
<accession>A0ABQ9E3X6</accession>
<dbReference type="InterPro" id="IPR004148">
    <property type="entry name" value="BAR_dom"/>
</dbReference>
<evidence type="ECO:0000313" key="12">
    <source>
        <dbReference type="Proteomes" id="UP001217089"/>
    </source>
</evidence>
<proteinExistence type="inferred from homology"/>
<dbReference type="PROSITE" id="PS50002">
    <property type="entry name" value="SH3"/>
    <property type="match status" value="1"/>
</dbReference>
<evidence type="ECO:0000256" key="5">
    <source>
        <dbReference type="ARBA" id="ARBA00023054"/>
    </source>
</evidence>
<dbReference type="Gene3D" id="2.30.30.40">
    <property type="entry name" value="SH3 Domains"/>
    <property type="match status" value="1"/>
</dbReference>
<dbReference type="Gene3D" id="1.20.1270.60">
    <property type="entry name" value="Arfaptin homology (AH) domain/BAR domain"/>
    <property type="match status" value="1"/>
</dbReference>
<gene>
    <name evidence="11" type="ORF">KUTeg_022587</name>
</gene>
<dbReference type="InterPro" id="IPR035824">
    <property type="entry name" value="Endophilin_A_SH3"/>
</dbReference>